<organism evidence="2 3">
    <name type="scientific">Desulfobotulus mexicanus</name>
    <dbReference type="NCBI Taxonomy" id="2586642"/>
    <lineage>
        <taxon>Bacteria</taxon>
        <taxon>Pseudomonadati</taxon>
        <taxon>Thermodesulfobacteriota</taxon>
        <taxon>Desulfobacteria</taxon>
        <taxon>Desulfobacterales</taxon>
        <taxon>Desulfobacteraceae</taxon>
        <taxon>Desulfobotulus</taxon>
    </lineage>
</organism>
<proteinExistence type="predicted"/>
<feature type="compositionally biased region" description="Basic and acidic residues" evidence="1">
    <location>
        <begin position="108"/>
        <end position="120"/>
    </location>
</feature>
<evidence type="ECO:0000256" key="1">
    <source>
        <dbReference type="SAM" id="MobiDB-lite"/>
    </source>
</evidence>
<gene>
    <name evidence="2" type="ORF">FIM25_10245</name>
</gene>
<name>A0A5S5MF35_9BACT</name>
<dbReference type="AlphaFoldDB" id="A0A5S5MF35"/>
<dbReference type="OrthoDB" id="5420774at2"/>
<reference evidence="2 3" key="1">
    <citation type="submission" date="2019-06" db="EMBL/GenBank/DDBJ databases">
        <title>Desulfobotulus mexicanus sp. nov., a novel sulfate-reducing bacterium isolated from the sediment of an alkaline crater lake in Mexico.</title>
        <authorList>
            <person name="Hirschler-Rea A."/>
        </authorList>
    </citation>
    <scope>NUCLEOTIDE SEQUENCE [LARGE SCALE GENOMIC DNA]</scope>
    <source>
        <strain evidence="2 3">PAR22N</strain>
    </source>
</reference>
<accession>A0A5S5MF35</accession>
<dbReference type="EMBL" id="VDMB01000012">
    <property type="protein sequence ID" value="TYT74332.1"/>
    <property type="molecule type" value="Genomic_DNA"/>
</dbReference>
<comment type="caution">
    <text evidence="2">The sequence shown here is derived from an EMBL/GenBank/DDBJ whole genome shotgun (WGS) entry which is preliminary data.</text>
</comment>
<feature type="region of interest" description="Disordered" evidence="1">
    <location>
        <begin position="108"/>
        <end position="135"/>
    </location>
</feature>
<protein>
    <submittedName>
        <fullName evidence="2">Uncharacterized protein</fullName>
    </submittedName>
</protein>
<keyword evidence="3" id="KW-1185">Reference proteome</keyword>
<evidence type="ECO:0000313" key="2">
    <source>
        <dbReference type="EMBL" id="TYT74332.1"/>
    </source>
</evidence>
<sequence length="135" mass="15538">MHGKSPYETAHLLVAAIRVCTHQKNGIPPAITDISSILKMSAEEILILIRQMEKAGIIECIDQAGTSRYFIEDMQALETLPKHREEKAIQAEIESFKNSRQKKNMEIENFQKKQKEKQKELFSQLNRKLGSDEVR</sequence>
<dbReference type="Proteomes" id="UP000321899">
    <property type="component" value="Unassembled WGS sequence"/>
</dbReference>
<evidence type="ECO:0000313" key="3">
    <source>
        <dbReference type="Proteomes" id="UP000321899"/>
    </source>
</evidence>
<dbReference type="RefSeq" id="WP_139448925.1">
    <property type="nucleotide sequence ID" value="NZ_VDMB01000012.1"/>
</dbReference>